<reference evidence="2 3" key="1">
    <citation type="submission" date="2011-05" db="EMBL/GenBank/DDBJ databases">
        <title>Whole genome shotgun sequence of Gordonia alkanivorans NBRC 16433.</title>
        <authorList>
            <person name="Hosoyama A."/>
            <person name="Nakamura S."/>
            <person name="Takarada H."/>
            <person name="Tsuchikane K."/>
            <person name="Yamazaki S."/>
            <person name="Fujita N."/>
        </authorList>
    </citation>
    <scope>NUCLEOTIDE SEQUENCE [LARGE SCALE GENOMIC DNA]</scope>
    <source>
        <strain evidence="2 3">NBRC 16433</strain>
    </source>
</reference>
<gene>
    <name evidence="2" type="ORF">GOALK_086_00380</name>
</gene>
<evidence type="ECO:0000313" key="2">
    <source>
        <dbReference type="EMBL" id="GAA13596.1"/>
    </source>
</evidence>
<evidence type="ECO:0000256" key="1">
    <source>
        <dbReference type="SAM" id="MobiDB-lite"/>
    </source>
</evidence>
<sequence>MDLRVVGQVSPGVHERIGGDVGSVHLHTIDGCGDCGGDRRHSAERLEDNGSGPPRRGVDGFLRQQQGSLPRHEHTEPDAEPEVPELDPPQQMFEWFARDPACAQVGEFVCTGGVPA</sequence>
<comment type="caution">
    <text evidence="2">The sequence shown here is derived from an EMBL/GenBank/DDBJ whole genome shotgun (WGS) entry which is preliminary data.</text>
</comment>
<feature type="region of interest" description="Disordered" evidence="1">
    <location>
        <begin position="33"/>
        <end position="86"/>
    </location>
</feature>
<proteinExistence type="predicted"/>
<name>F9VYA7_9ACTN</name>
<evidence type="ECO:0000313" key="3">
    <source>
        <dbReference type="Proteomes" id="UP000003558"/>
    </source>
</evidence>
<protein>
    <submittedName>
        <fullName evidence="2">Uncharacterized protein</fullName>
    </submittedName>
</protein>
<dbReference type="EMBL" id="BACI01000086">
    <property type="protein sequence ID" value="GAA13596.1"/>
    <property type="molecule type" value="Genomic_DNA"/>
</dbReference>
<dbReference type="AlphaFoldDB" id="F9VYA7"/>
<accession>F9VYA7</accession>
<dbReference type="Proteomes" id="UP000003558">
    <property type="component" value="Unassembled WGS sequence"/>
</dbReference>
<feature type="compositionally biased region" description="Basic and acidic residues" evidence="1">
    <location>
        <begin position="36"/>
        <end position="48"/>
    </location>
</feature>
<organism evidence="2 3">
    <name type="scientific">Gordonia alkanivorans NBRC 16433</name>
    <dbReference type="NCBI Taxonomy" id="1027371"/>
    <lineage>
        <taxon>Bacteria</taxon>
        <taxon>Bacillati</taxon>
        <taxon>Actinomycetota</taxon>
        <taxon>Actinomycetes</taxon>
        <taxon>Mycobacteriales</taxon>
        <taxon>Gordoniaceae</taxon>
        <taxon>Gordonia</taxon>
    </lineage>
</organism>